<name>A0A2R5GC43_9STRA</name>
<evidence type="ECO:0000256" key="15">
    <source>
        <dbReference type="ARBA" id="ARBA00039397"/>
    </source>
</evidence>
<comment type="subunit">
    <text evidence="14">Homotrimer; The trimer binds only one molecule of glutathione.</text>
</comment>
<evidence type="ECO:0000256" key="12">
    <source>
        <dbReference type="ARBA" id="ARBA00023128"/>
    </source>
</evidence>
<evidence type="ECO:0000256" key="8">
    <source>
        <dbReference type="ARBA" id="ARBA00022787"/>
    </source>
</evidence>
<dbReference type="AlphaFoldDB" id="A0A2R5GC43"/>
<dbReference type="EMBL" id="BEYU01000044">
    <property type="protein sequence ID" value="GBG28572.1"/>
    <property type="molecule type" value="Genomic_DNA"/>
</dbReference>
<keyword evidence="13 17" id="KW-0472">Membrane</keyword>
<dbReference type="EC" id="2.5.1.18" evidence="5"/>
<evidence type="ECO:0000256" key="6">
    <source>
        <dbReference type="ARBA" id="ARBA00022679"/>
    </source>
</evidence>
<evidence type="ECO:0000256" key="13">
    <source>
        <dbReference type="ARBA" id="ARBA00023136"/>
    </source>
</evidence>
<comment type="similarity">
    <text evidence="4">Belongs to the MAPEG family.</text>
</comment>
<evidence type="ECO:0000313" key="19">
    <source>
        <dbReference type="Proteomes" id="UP000241890"/>
    </source>
</evidence>
<evidence type="ECO:0000256" key="11">
    <source>
        <dbReference type="ARBA" id="ARBA00022990"/>
    </source>
</evidence>
<keyword evidence="12" id="KW-0496">Mitochondrion</keyword>
<evidence type="ECO:0000256" key="14">
    <source>
        <dbReference type="ARBA" id="ARBA00038540"/>
    </source>
</evidence>
<evidence type="ECO:0000256" key="4">
    <source>
        <dbReference type="ARBA" id="ARBA00010459"/>
    </source>
</evidence>
<keyword evidence="6" id="KW-0808">Transferase</keyword>
<evidence type="ECO:0000256" key="9">
    <source>
        <dbReference type="ARBA" id="ARBA00022824"/>
    </source>
</evidence>
<evidence type="ECO:0000313" key="18">
    <source>
        <dbReference type="EMBL" id="GBG28572.1"/>
    </source>
</evidence>
<evidence type="ECO:0000256" key="3">
    <source>
        <dbReference type="ARBA" id="ARBA00004477"/>
    </source>
</evidence>
<evidence type="ECO:0000256" key="2">
    <source>
        <dbReference type="ARBA" id="ARBA00004294"/>
    </source>
</evidence>
<evidence type="ECO:0000256" key="17">
    <source>
        <dbReference type="SAM" id="Phobius"/>
    </source>
</evidence>
<evidence type="ECO:0000256" key="1">
    <source>
        <dbReference type="ARBA" id="ARBA00003701"/>
    </source>
</evidence>
<organism evidence="18 19">
    <name type="scientific">Hondaea fermentalgiana</name>
    <dbReference type="NCBI Taxonomy" id="2315210"/>
    <lineage>
        <taxon>Eukaryota</taxon>
        <taxon>Sar</taxon>
        <taxon>Stramenopiles</taxon>
        <taxon>Bigyra</taxon>
        <taxon>Labyrinthulomycetes</taxon>
        <taxon>Thraustochytrida</taxon>
        <taxon>Thraustochytriidae</taxon>
        <taxon>Hondaea</taxon>
    </lineage>
</organism>
<evidence type="ECO:0000256" key="7">
    <source>
        <dbReference type="ARBA" id="ARBA00022692"/>
    </source>
</evidence>
<dbReference type="GO" id="GO:0004364">
    <property type="term" value="F:glutathione transferase activity"/>
    <property type="evidence" value="ECO:0007669"/>
    <property type="project" value="UniProtKB-EC"/>
</dbReference>
<dbReference type="InParanoid" id="A0A2R5GC43"/>
<dbReference type="Proteomes" id="UP000241890">
    <property type="component" value="Unassembled WGS sequence"/>
</dbReference>
<feature type="transmembrane region" description="Helical" evidence="17">
    <location>
        <begin position="130"/>
        <end position="147"/>
    </location>
</feature>
<dbReference type="InterPro" id="IPR023352">
    <property type="entry name" value="MAPEG-like_dom_sf"/>
</dbReference>
<dbReference type="Gene3D" id="1.20.120.550">
    <property type="entry name" value="Membrane associated eicosanoid/glutathione metabolism-like domain"/>
    <property type="match status" value="1"/>
</dbReference>
<protein>
    <recommendedName>
        <fullName evidence="15">Microsomal glutathione S-transferase 1</fullName>
        <ecNumber evidence="5">2.5.1.18</ecNumber>
    </recommendedName>
</protein>
<dbReference type="PANTHER" id="PTHR10689:SF6">
    <property type="entry name" value="MICROSOMAL GLUTATHIONE S-TRANSFERASE 1"/>
    <property type="match status" value="1"/>
</dbReference>
<keyword evidence="9" id="KW-0256">Endoplasmic reticulum</keyword>
<dbReference type="InterPro" id="IPR001129">
    <property type="entry name" value="Membr-assoc_MAPEG"/>
</dbReference>
<evidence type="ECO:0000256" key="16">
    <source>
        <dbReference type="ARBA" id="ARBA00049385"/>
    </source>
</evidence>
<keyword evidence="7 17" id="KW-0812">Transmembrane</keyword>
<evidence type="ECO:0000256" key="10">
    <source>
        <dbReference type="ARBA" id="ARBA00022989"/>
    </source>
</evidence>
<comment type="subcellular location">
    <subcellularLocation>
        <location evidence="3">Endoplasmic reticulum membrane</location>
        <topology evidence="3">Multi-pass membrane protein</topology>
    </subcellularLocation>
    <subcellularLocation>
        <location evidence="2">Mitochondrion outer membrane</location>
    </subcellularLocation>
</comment>
<accession>A0A2R5GC43</accession>
<dbReference type="GO" id="GO:0005741">
    <property type="term" value="C:mitochondrial outer membrane"/>
    <property type="evidence" value="ECO:0007669"/>
    <property type="project" value="UniProtKB-SubCell"/>
</dbReference>
<comment type="catalytic activity">
    <reaction evidence="16">
        <text>RX + glutathione = an S-substituted glutathione + a halide anion + H(+)</text>
        <dbReference type="Rhea" id="RHEA:16437"/>
        <dbReference type="ChEBI" id="CHEBI:15378"/>
        <dbReference type="ChEBI" id="CHEBI:16042"/>
        <dbReference type="ChEBI" id="CHEBI:17792"/>
        <dbReference type="ChEBI" id="CHEBI:57925"/>
        <dbReference type="ChEBI" id="CHEBI:90779"/>
        <dbReference type="EC" id="2.5.1.18"/>
    </reaction>
    <physiologicalReaction direction="left-to-right" evidence="16">
        <dbReference type="Rhea" id="RHEA:16438"/>
    </physiologicalReaction>
</comment>
<feature type="transmembrane region" description="Helical" evidence="17">
    <location>
        <begin position="103"/>
        <end position="123"/>
    </location>
</feature>
<dbReference type="InterPro" id="IPR040162">
    <property type="entry name" value="MGST1-like"/>
</dbReference>
<comment type="function">
    <text evidence="1">Conjugation of reduced glutathione to a wide number of exogenous and endogenous hydrophobic electrophiles.</text>
</comment>
<comment type="caution">
    <text evidence="18">The sequence shown here is derived from an EMBL/GenBank/DDBJ whole genome shotgun (WGS) entry which is preliminary data.</text>
</comment>
<keyword evidence="11" id="KW-0007">Acetylation</keyword>
<dbReference type="GO" id="GO:0005789">
    <property type="term" value="C:endoplasmic reticulum membrane"/>
    <property type="evidence" value="ECO:0007669"/>
    <property type="project" value="UniProtKB-SubCell"/>
</dbReference>
<keyword evidence="19" id="KW-1185">Reference proteome</keyword>
<gene>
    <name evidence="18" type="ORF">FCC1311_047942</name>
</gene>
<dbReference type="Pfam" id="PF01124">
    <property type="entry name" value="MAPEG"/>
    <property type="match status" value="1"/>
</dbReference>
<sequence>MLQVVIDDAALRTTALGLGVLTVRFLGTTFGSLAASLAEGAHPAEDQASVSALTSSQQNLKAGTSERYKRWQNVLRNDFENLPLGLALMSMSLLAGADPTVHAAAVTAFVAGRVLFTPCYVFGLQPFRSIAYNVGLAGILAFAYNVVSPHL</sequence>
<keyword evidence="10 17" id="KW-1133">Transmembrane helix</keyword>
<evidence type="ECO:0000256" key="5">
    <source>
        <dbReference type="ARBA" id="ARBA00012452"/>
    </source>
</evidence>
<proteinExistence type="inferred from homology"/>
<keyword evidence="8" id="KW-1000">Mitochondrion outer membrane</keyword>
<dbReference type="PANTHER" id="PTHR10689">
    <property type="entry name" value="MICROSOMAL GLUTATHIONE S-TRANSFERASE 1"/>
    <property type="match status" value="1"/>
</dbReference>
<dbReference type="SUPFAM" id="SSF161084">
    <property type="entry name" value="MAPEG domain-like"/>
    <property type="match status" value="1"/>
</dbReference>
<reference evidence="18 19" key="1">
    <citation type="submission" date="2017-12" db="EMBL/GenBank/DDBJ databases">
        <title>Sequencing, de novo assembly and annotation of complete genome of a new Thraustochytrid species, strain FCC1311.</title>
        <authorList>
            <person name="Sedici K."/>
            <person name="Godart F."/>
            <person name="Aiese Cigliano R."/>
            <person name="Sanseverino W."/>
            <person name="Barakat M."/>
            <person name="Ortet P."/>
            <person name="Marechal E."/>
            <person name="Cagnac O."/>
            <person name="Amato A."/>
        </authorList>
    </citation>
    <scope>NUCLEOTIDE SEQUENCE [LARGE SCALE GENOMIC DNA]</scope>
</reference>